<dbReference type="Gene3D" id="3.10.180.10">
    <property type="entry name" value="2,3-Dihydroxybiphenyl 1,2-Dioxygenase, domain 1"/>
    <property type="match status" value="1"/>
</dbReference>
<dbReference type="AlphaFoldDB" id="A0A6M6JVA1"/>
<dbReference type="EMBL" id="CP053564">
    <property type="protein sequence ID" value="QJY50936.1"/>
    <property type="molecule type" value="Genomic_DNA"/>
</dbReference>
<evidence type="ECO:0000259" key="1">
    <source>
        <dbReference type="PROSITE" id="PS51819"/>
    </source>
</evidence>
<keyword evidence="3" id="KW-1185">Reference proteome</keyword>
<evidence type="ECO:0000313" key="2">
    <source>
        <dbReference type="EMBL" id="QJY50936.1"/>
    </source>
</evidence>
<name>A0A6M6JVA1_9PSEU</name>
<dbReference type="PROSITE" id="PS51819">
    <property type="entry name" value="VOC"/>
    <property type="match status" value="1"/>
</dbReference>
<gene>
    <name evidence="2" type="ORF">HOP40_26385</name>
</gene>
<feature type="domain" description="VOC" evidence="1">
    <location>
        <begin position="1"/>
        <end position="143"/>
    </location>
</feature>
<sequence length="186" mass="20559">MRQLCYVVPDVHAAIRHWVDGPGVGPFYYIEDSPVTDFTYRGRPAPCPRVSIALAQQGPVQIELLQQHDDVPSVFRTFLDTVGHGLQHIAYWTEHFDDLMATALSRGYVEMQAGKSGRGRPDDRFAYLESGAHHGSMIEVSERGAEKRALFDAIARASVDWDGSDPVRTVEALRAELATHTDGAPA</sequence>
<dbReference type="Proteomes" id="UP000505377">
    <property type="component" value="Chromosome"/>
</dbReference>
<proteinExistence type="predicted"/>
<reference evidence="2 3" key="1">
    <citation type="submission" date="2020-05" db="EMBL/GenBank/DDBJ databases">
        <authorList>
            <person name="Mo P."/>
        </authorList>
    </citation>
    <scope>NUCLEOTIDE SEQUENCE [LARGE SCALE GENOMIC DNA]</scope>
    <source>
        <strain evidence="2 3">Gen01</strain>
    </source>
</reference>
<dbReference type="InterPro" id="IPR037523">
    <property type="entry name" value="VOC_core"/>
</dbReference>
<dbReference type="SUPFAM" id="SSF54593">
    <property type="entry name" value="Glyoxalase/Bleomycin resistance protein/Dihydroxybiphenyl dioxygenase"/>
    <property type="match status" value="1"/>
</dbReference>
<accession>A0A6M6JVA1</accession>
<organism evidence="2 3">
    <name type="scientific">Pseudonocardia broussonetiae</name>
    <dbReference type="NCBI Taxonomy" id="2736640"/>
    <lineage>
        <taxon>Bacteria</taxon>
        <taxon>Bacillati</taxon>
        <taxon>Actinomycetota</taxon>
        <taxon>Actinomycetes</taxon>
        <taxon>Pseudonocardiales</taxon>
        <taxon>Pseudonocardiaceae</taxon>
        <taxon>Pseudonocardia</taxon>
    </lineage>
</organism>
<dbReference type="Pfam" id="PF13669">
    <property type="entry name" value="Glyoxalase_4"/>
    <property type="match status" value="1"/>
</dbReference>
<dbReference type="KEGG" id="pbro:HOP40_26385"/>
<evidence type="ECO:0000313" key="3">
    <source>
        <dbReference type="Proteomes" id="UP000505377"/>
    </source>
</evidence>
<protein>
    <submittedName>
        <fullName evidence="2">VOC family protein</fullName>
    </submittedName>
</protein>
<dbReference type="InterPro" id="IPR029068">
    <property type="entry name" value="Glyas_Bleomycin-R_OHBP_Dase"/>
</dbReference>